<organism evidence="2 3">
    <name type="scientific">Paraphoma chrysanthemicola</name>
    <dbReference type="NCBI Taxonomy" id="798071"/>
    <lineage>
        <taxon>Eukaryota</taxon>
        <taxon>Fungi</taxon>
        <taxon>Dikarya</taxon>
        <taxon>Ascomycota</taxon>
        <taxon>Pezizomycotina</taxon>
        <taxon>Dothideomycetes</taxon>
        <taxon>Pleosporomycetidae</taxon>
        <taxon>Pleosporales</taxon>
        <taxon>Pleosporineae</taxon>
        <taxon>Phaeosphaeriaceae</taxon>
        <taxon>Paraphoma</taxon>
    </lineage>
</organism>
<proteinExistence type="predicted"/>
<keyword evidence="3" id="KW-1185">Reference proteome</keyword>
<dbReference type="InterPro" id="IPR010730">
    <property type="entry name" value="HET"/>
</dbReference>
<dbReference type="EMBL" id="JAGMVJ010000027">
    <property type="protein sequence ID" value="KAH7070264.1"/>
    <property type="molecule type" value="Genomic_DNA"/>
</dbReference>
<sequence length="700" mass="79282">MIEFLPCVASIPVAKAKDAAGSFRDNIPNQPSDQSICDACLALKFCDVSVDELESWGYDTRTGLAGMTFIIEDLARCGTPSQRFDRPRPNCPCCRIIRVEVGHTRFWQAQWFPERLRNQKELSRLFCKFLASPRIRTLYKQSPAEIAGNRTFMCVHGVDSLFKPQHVLPKVDCSRLKLWLHYCKTNHGLACNQQSQPIKGMRLIDCNQMAIVKAEPSWVWVALSYVWGGNDMTRFPRTPQTITDAIMVTRRLGYQYLWVDQYCVDQTDSAHKDEQIRNMGQIYGEADVTIVAASGDSKHCGLPGVSSEREPSESVVQPGNRLIFHAASEPVENIKYGSPWFQRAWTFQEGYLSRRLIVFANEQTSFYCSKASWRESLGGIEHTGNRKTQSLHSTSSTKGPAAFWDLISLRVSLFATSESQPQPSTDTPIEDRVSFLLAEFTYLATLYADRSLTYEADALLAFTGVMQSLLKRSDHLAIHHISGTPFMSHIHDEICEIRSIFVGISWKHAYNHGVRSVRREELPSWSWIAWRGGKSWFCSKYGGFHIKKCPTTIKNVTFGFPDRLRMHPPSNIKDTELSLVTRLGLEALDLPASAFSSGESVTLHLGVFDELGHRVSYPFQFDPSDPWPMGTRKDLLRKLNDGTLSCLLLGLIYDAGFILVVEWQNEETAIRVGSLTFWHADSLSLETCLKSFDWKKVILE</sequence>
<accession>A0A8K0QTY4</accession>
<evidence type="ECO:0000313" key="2">
    <source>
        <dbReference type="EMBL" id="KAH7070264.1"/>
    </source>
</evidence>
<dbReference type="OrthoDB" id="5428863at2759"/>
<comment type="caution">
    <text evidence="2">The sequence shown here is derived from an EMBL/GenBank/DDBJ whole genome shotgun (WGS) entry which is preliminary data.</text>
</comment>
<protein>
    <submittedName>
        <fullName evidence="2">Heterokaryon incompatibility protein-domain-containing protein</fullName>
    </submittedName>
</protein>
<reference evidence="2" key="1">
    <citation type="journal article" date="2021" name="Nat. Commun.">
        <title>Genetic determinants of endophytism in the Arabidopsis root mycobiome.</title>
        <authorList>
            <person name="Mesny F."/>
            <person name="Miyauchi S."/>
            <person name="Thiergart T."/>
            <person name="Pickel B."/>
            <person name="Atanasova L."/>
            <person name="Karlsson M."/>
            <person name="Huettel B."/>
            <person name="Barry K.W."/>
            <person name="Haridas S."/>
            <person name="Chen C."/>
            <person name="Bauer D."/>
            <person name="Andreopoulos W."/>
            <person name="Pangilinan J."/>
            <person name="LaButti K."/>
            <person name="Riley R."/>
            <person name="Lipzen A."/>
            <person name="Clum A."/>
            <person name="Drula E."/>
            <person name="Henrissat B."/>
            <person name="Kohler A."/>
            <person name="Grigoriev I.V."/>
            <person name="Martin F.M."/>
            <person name="Hacquard S."/>
        </authorList>
    </citation>
    <scope>NUCLEOTIDE SEQUENCE</scope>
    <source>
        <strain evidence="2">MPI-SDFR-AT-0120</strain>
    </source>
</reference>
<evidence type="ECO:0000313" key="3">
    <source>
        <dbReference type="Proteomes" id="UP000813461"/>
    </source>
</evidence>
<gene>
    <name evidence="2" type="ORF">FB567DRAFT_507374</name>
</gene>
<dbReference type="AlphaFoldDB" id="A0A8K0QTY4"/>
<dbReference type="PANTHER" id="PTHR33112:SF1">
    <property type="entry name" value="HETEROKARYON INCOMPATIBILITY DOMAIN-CONTAINING PROTEIN"/>
    <property type="match status" value="1"/>
</dbReference>
<dbReference type="PANTHER" id="PTHR33112">
    <property type="entry name" value="DOMAIN PROTEIN, PUTATIVE-RELATED"/>
    <property type="match status" value="1"/>
</dbReference>
<dbReference type="Pfam" id="PF06985">
    <property type="entry name" value="HET"/>
    <property type="match status" value="1"/>
</dbReference>
<dbReference type="Proteomes" id="UP000813461">
    <property type="component" value="Unassembled WGS sequence"/>
</dbReference>
<feature type="domain" description="Heterokaryon incompatibility" evidence="1">
    <location>
        <begin position="220"/>
        <end position="349"/>
    </location>
</feature>
<evidence type="ECO:0000259" key="1">
    <source>
        <dbReference type="Pfam" id="PF06985"/>
    </source>
</evidence>
<name>A0A8K0QTY4_9PLEO</name>